<proteinExistence type="predicted"/>
<dbReference type="EnsemblMetazoa" id="CJA39943.1">
    <property type="protein sequence ID" value="CJA39943.1"/>
    <property type="gene ID" value="WBGene00215791"/>
</dbReference>
<protein>
    <submittedName>
        <fullName evidence="1">Uncharacterized protein</fullName>
    </submittedName>
</protein>
<dbReference type="AlphaFoldDB" id="A0A8R1IQL9"/>
<reference evidence="2" key="1">
    <citation type="submission" date="2010-08" db="EMBL/GenBank/DDBJ databases">
        <authorList>
            <consortium name="Caenorhabditis japonica Sequencing Consortium"/>
            <person name="Wilson R.K."/>
        </authorList>
    </citation>
    <scope>NUCLEOTIDE SEQUENCE [LARGE SCALE GENOMIC DNA]</scope>
    <source>
        <strain evidence="2">DF5081</strain>
    </source>
</reference>
<dbReference type="Proteomes" id="UP000005237">
    <property type="component" value="Unassembled WGS sequence"/>
</dbReference>
<name>A0A8R1IQL9_CAEJA</name>
<keyword evidence="2" id="KW-1185">Reference proteome</keyword>
<organism evidence="1 2">
    <name type="scientific">Caenorhabditis japonica</name>
    <dbReference type="NCBI Taxonomy" id="281687"/>
    <lineage>
        <taxon>Eukaryota</taxon>
        <taxon>Metazoa</taxon>
        <taxon>Ecdysozoa</taxon>
        <taxon>Nematoda</taxon>
        <taxon>Chromadorea</taxon>
        <taxon>Rhabditida</taxon>
        <taxon>Rhabditina</taxon>
        <taxon>Rhabditomorpha</taxon>
        <taxon>Rhabditoidea</taxon>
        <taxon>Rhabditidae</taxon>
        <taxon>Peloderinae</taxon>
        <taxon>Caenorhabditis</taxon>
    </lineage>
</organism>
<sequence length="158" mass="17429">QEEFDAAWQEFEAEKNRLKFMTNDTADCSDFDMSMPPPGANATQSFLIQKGFKNSPVALPVKKTGPQQSGEQIQNNSFSTKDNTSLVGCAAAVGPTLLQDVQQILDSSQVLLDGQHDAAVNVERMQEKMSQIREALARLFERLKSSAALFEDILEKMG</sequence>
<evidence type="ECO:0000313" key="2">
    <source>
        <dbReference type="Proteomes" id="UP000005237"/>
    </source>
</evidence>
<accession>A0A8R1IQL9</accession>
<reference evidence="1" key="2">
    <citation type="submission" date="2022-06" db="UniProtKB">
        <authorList>
            <consortium name="EnsemblMetazoa"/>
        </authorList>
    </citation>
    <scope>IDENTIFICATION</scope>
    <source>
        <strain evidence="1">DF5081</strain>
    </source>
</reference>
<evidence type="ECO:0000313" key="1">
    <source>
        <dbReference type="EnsemblMetazoa" id="CJA39943.1"/>
    </source>
</evidence>